<evidence type="ECO:0000313" key="8">
    <source>
        <dbReference type="EMBL" id="SMP46587.1"/>
    </source>
</evidence>
<dbReference type="Proteomes" id="UP001158067">
    <property type="component" value="Unassembled WGS sequence"/>
</dbReference>
<dbReference type="Pfam" id="PF09335">
    <property type="entry name" value="VTT_dom"/>
    <property type="match status" value="1"/>
</dbReference>
<evidence type="ECO:0000256" key="3">
    <source>
        <dbReference type="ARBA" id="ARBA00022692"/>
    </source>
</evidence>
<keyword evidence="5 6" id="KW-0472">Membrane</keyword>
<evidence type="ECO:0000256" key="2">
    <source>
        <dbReference type="ARBA" id="ARBA00022475"/>
    </source>
</evidence>
<proteinExistence type="inferred from homology"/>
<accession>A0ABY1PV42</accession>
<comment type="subcellular location">
    <subcellularLocation>
        <location evidence="1 6">Cell membrane</location>
        <topology evidence="1 6">Multi-pass membrane protein</topology>
    </subcellularLocation>
</comment>
<feature type="transmembrane region" description="Helical" evidence="6">
    <location>
        <begin position="75"/>
        <end position="95"/>
    </location>
</feature>
<organism evidence="8 9">
    <name type="scientific">Neorhodopirellula lusitana</name>
    <dbReference type="NCBI Taxonomy" id="445327"/>
    <lineage>
        <taxon>Bacteria</taxon>
        <taxon>Pseudomonadati</taxon>
        <taxon>Planctomycetota</taxon>
        <taxon>Planctomycetia</taxon>
        <taxon>Pirellulales</taxon>
        <taxon>Pirellulaceae</taxon>
        <taxon>Neorhodopirellula</taxon>
    </lineage>
</organism>
<keyword evidence="9" id="KW-1185">Reference proteome</keyword>
<evidence type="ECO:0000256" key="6">
    <source>
        <dbReference type="RuleBase" id="RU366058"/>
    </source>
</evidence>
<evidence type="ECO:0000256" key="4">
    <source>
        <dbReference type="ARBA" id="ARBA00022989"/>
    </source>
</evidence>
<feature type="domain" description="VTT" evidence="7">
    <location>
        <begin position="63"/>
        <end position="179"/>
    </location>
</feature>
<evidence type="ECO:0000259" key="7">
    <source>
        <dbReference type="Pfam" id="PF09335"/>
    </source>
</evidence>
<dbReference type="PANTHER" id="PTHR12677">
    <property type="entry name" value="GOLGI APPARATUS MEMBRANE PROTEIN TVP38-RELATED"/>
    <property type="match status" value="1"/>
</dbReference>
<evidence type="ECO:0000313" key="9">
    <source>
        <dbReference type="Proteomes" id="UP001158067"/>
    </source>
</evidence>
<dbReference type="InterPro" id="IPR015414">
    <property type="entry name" value="TMEM64"/>
</dbReference>
<reference evidence="8 9" key="1">
    <citation type="submission" date="2017-05" db="EMBL/GenBank/DDBJ databases">
        <authorList>
            <person name="Varghese N."/>
            <person name="Submissions S."/>
        </authorList>
    </citation>
    <scope>NUCLEOTIDE SEQUENCE [LARGE SCALE GENOMIC DNA]</scope>
    <source>
        <strain evidence="8 9">DSM 25457</strain>
    </source>
</reference>
<keyword evidence="4 6" id="KW-1133">Transmembrane helix</keyword>
<name>A0ABY1PV42_9BACT</name>
<comment type="caution">
    <text evidence="6">Lacks conserved residue(s) required for the propagation of feature annotation.</text>
</comment>
<evidence type="ECO:0000256" key="5">
    <source>
        <dbReference type="ARBA" id="ARBA00023136"/>
    </source>
</evidence>
<comment type="similarity">
    <text evidence="6">Belongs to the TVP38/TMEM64 family.</text>
</comment>
<sequence length="185" mass="20472">MRPIVIRLFRSPVFFILLSLLLIGWGLTRWLDERDLQNFRESYGLASVAITLPAHIVIAITPFPSDVIAIANGMLYGIQLGTLLSWVGWWIAAILEFGLGQRASRDLDLDSQRDHLPAWLSHFPVGHPAYLIGVRQIPWLGMHVSSFVPGVAGVTWRRFLWCSAIGAIPGSLLMTAIGAGIVQFS</sequence>
<evidence type="ECO:0000256" key="1">
    <source>
        <dbReference type="ARBA" id="ARBA00004651"/>
    </source>
</evidence>
<keyword evidence="3 6" id="KW-0812">Transmembrane</keyword>
<protein>
    <recommendedName>
        <fullName evidence="6">TVP38/TMEM64 family membrane protein</fullName>
    </recommendedName>
</protein>
<feature type="transmembrane region" description="Helical" evidence="6">
    <location>
        <begin position="159"/>
        <end position="182"/>
    </location>
</feature>
<feature type="transmembrane region" description="Helical" evidence="6">
    <location>
        <begin position="43"/>
        <end position="63"/>
    </location>
</feature>
<dbReference type="EMBL" id="FXUG01000002">
    <property type="protein sequence ID" value="SMP46587.1"/>
    <property type="molecule type" value="Genomic_DNA"/>
</dbReference>
<dbReference type="RefSeq" id="WP_283431482.1">
    <property type="nucleotide sequence ID" value="NZ_CAWLDM010000001.1"/>
</dbReference>
<gene>
    <name evidence="8" type="ORF">SAMN06265222_102146</name>
</gene>
<dbReference type="PANTHER" id="PTHR12677:SF59">
    <property type="entry name" value="GOLGI APPARATUS MEMBRANE PROTEIN TVP38-RELATED"/>
    <property type="match status" value="1"/>
</dbReference>
<feature type="transmembrane region" description="Helical" evidence="6">
    <location>
        <begin position="12"/>
        <end position="31"/>
    </location>
</feature>
<keyword evidence="2 6" id="KW-1003">Cell membrane</keyword>
<comment type="caution">
    <text evidence="8">The sequence shown here is derived from an EMBL/GenBank/DDBJ whole genome shotgun (WGS) entry which is preliminary data.</text>
</comment>
<dbReference type="InterPro" id="IPR032816">
    <property type="entry name" value="VTT_dom"/>
</dbReference>